<dbReference type="InterPro" id="IPR013216">
    <property type="entry name" value="Methyltransf_11"/>
</dbReference>
<dbReference type="GO" id="GO:0032259">
    <property type="term" value="P:methylation"/>
    <property type="evidence" value="ECO:0007669"/>
    <property type="project" value="UniProtKB-KW"/>
</dbReference>
<dbReference type="SUPFAM" id="SSF53335">
    <property type="entry name" value="S-adenosyl-L-methionine-dependent methyltransferases"/>
    <property type="match status" value="1"/>
</dbReference>
<evidence type="ECO:0000259" key="1">
    <source>
        <dbReference type="Pfam" id="PF08241"/>
    </source>
</evidence>
<feature type="domain" description="Methyltransferase type 11" evidence="1">
    <location>
        <begin position="39"/>
        <end position="129"/>
    </location>
</feature>
<keyword evidence="2" id="KW-0489">Methyltransferase</keyword>
<proteinExistence type="predicted"/>
<accession>A0A0W8FQQ8</accession>
<evidence type="ECO:0000313" key="2">
    <source>
        <dbReference type="EMBL" id="KUG23256.1"/>
    </source>
</evidence>
<dbReference type="Gene3D" id="3.40.50.150">
    <property type="entry name" value="Vaccinia Virus protein VP39"/>
    <property type="match status" value="1"/>
</dbReference>
<comment type="caution">
    <text evidence="2">The sequence shown here is derived from an EMBL/GenBank/DDBJ whole genome shotgun (WGS) entry which is preliminary data.</text>
</comment>
<gene>
    <name evidence="2" type="ORF">ASZ90_006917</name>
</gene>
<dbReference type="InterPro" id="IPR029063">
    <property type="entry name" value="SAM-dependent_MTases_sf"/>
</dbReference>
<keyword evidence="2" id="KW-0808">Transferase</keyword>
<protein>
    <submittedName>
        <fullName evidence="2">Sam-dependent methyltransferase</fullName>
    </submittedName>
</protein>
<sequence>MKIDYSNISNTYDDHRSFSHSEILKLISFGNLKDGMKILDLGCGTGNLSAGLSNCIKVDIIGIDKSFPMLKKAKAKALQIICADADYNLPFNDHSFDVVIGSYVIHHIKNRMSLIAECFRILCDGSLIFLTSSHDQIEQIHPVIKEFFPSLVDLDKKRFPEMSELESLFKAAGFKKIKHEELVISKIPIDMMYLEKVRNKFVSTFYLLSEKEFNKGIEKLEVFIKKNKEPIYRDWWGTMILGEK</sequence>
<dbReference type="AlphaFoldDB" id="A0A0W8FQQ8"/>
<dbReference type="PANTHER" id="PTHR43591">
    <property type="entry name" value="METHYLTRANSFERASE"/>
    <property type="match status" value="1"/>
</dbReference>
<dbReference type="EMBL" id="LNQE01000914">
    <property type="protein sequence ID" value="KUG23256.1"/>
    <property type="molecule type" value="Genomic_DNA"/>
</dbReference>
<dbReference type="Pfam" id="PF08241">
    <property type="entry name" value="Methyltransf_11"/>
    <property type="match status" value="1"/>
</dbReference>
<dbReference type="PANTHER" id="PTHR43591:SF24">
    <property type="entry name" value="2-METHOXY-6-POLYPRENYL-1,4-BENZOQUINOL METHYLASE, MITOCHONDRIAL"/>
    <property type="match status" value="1"/>
</dbReference>
<dbReference type="GO" id="GO:0008757">
    <property type="term" value="F:S-adenosylmethionine-dependent methyltransferase activity"/>
    <property type="evidence" value="ECO:0007669"/>
    <property type="project" value="InterPro"/>
</dbReference>
<reference evidence="2" key="1">
    <citation type="journal article" date="2015" name="Proc. Natl. Acad. Sci. U.S.A.">
        <title>Networks of energetic and metabolic interactions define dynamics in microbial communities.</title>
        <authorList>
            <person name="Embree M."/>
            <person name="Liu J.K."/>
            <person name="Al-Bassam M.M."/>
            <person name="Zengler K."/>
        </authorList>
    </citation>
    <scope>NUCLEOTIDE SEQUENCE</scope>
</reference>
<name>A0A0W8FQQ8_9ZZZZ</name>
<organism evidence="2">
    <name type="scientific">hydrocarbon metagenome</name>
    <dbReference type="NCBI Taxonomy" id="938273"/>
    <lineage>
        <taxon>unclassified sequences</taxon>
        <taxon>metagenomes</taxon>
        <taxon>ecological metagenomes</taxon>
    </lineage>
</organism>
<dbReference type="CDD" id="cd02440">
    <property type="entry name" value="AdoMet_MTases"/>
    <property type="match status" value="1"/>
</dbReference>